<proteinExistence type="inferred from homology"/>
<evidence type="ECO:0000256" key="1">
    <source>
        <dbReference type="ARBA" id="ARBA00004141"/>
    </source>
</evidence>
<comment type="similarity">
    <text evidence="5">Belongs to the SAT4 family.</text>
</comment>
<gene>
    <name evidence="8" type="ORF">GRF29_19g1399691</name>
</gene>
<evidence type="ECO:0000256" key="2">
    <source>
        <dbReference type="ARBA" id="ARBA00022692"/>
    </source>
</evidence>
<keyword evidence="3 6" id="KW-1133">Transmembrane helix</keyword>
<accession>A0AAN6M5Y6</accession>
<keyword evidence="9" id="KW-1185">Reference proteome</keyword>
<dbReference type="EMBL" id="WVTA01000003">
    <property type="protein sequence ID" value="KAK3214832.1"/>
    <property type="molecule type" value="Genomic_DNA"/>
</dbReference>
<keyword evidence="4 6" id="KW-0472">Membrane</keyword>
<name>A0AAN6M5Y6_9PLEO</name>
<comment type="caution">
    <text evidence="8">The sequence shown here is derived from an EMBL/GenBank/DDBJ whole genome shotgun (WGS) entry which is preliminary data.</text>
</comment>
<comment type="subcellular location">
    <subcellularLocation>
        <location evidence="1">Membrane</location>
        <topology evidence="1">Multi-pass membrane protein</topology>
    </subcellularLocation>
</comment>
<feature type="transmembrane region" description="Helical" evidence="6">
    <location>
        <begin position="74"/>
        <end position="95"/>
    </location>
</feature>
<feature type="domain" description="Rhodopsin" evidence="7">
    <location>
        <begin position="7"/>
        <end position="215"/>
    </location>
</feature>
<evidence type="ECO:0000256" key="3">
    <source>
        <dbReference type="ARBA" id="ARBA00022989"/>
    </source>
</evidence>
<reference evidence="8 9" key="1">
    <citation type="submission" date="2021-02" db="EMBL/GenBank/DDBJ databases">
        <title>Genome assembly of Pseudopithomyces chartarum.</title>
        <authorList>
            <person name="Jauregui R."/>
            <person name="Singh J."/>
            <person name="Voisey C."/>
        </authorList>
    </citation>
    <scope>NUCLEOTIDE SEQUENCE [LARGE SCALE GENOMIC DNA]</scope>
    <source>
        <strain evidence="8 9">AGR01</strain>
    </source>
</reference>
<dbReference type="Pfam" id="PF20684">
    <property type="entry name" value="Fung_rhodopsin"/>
    <property type="match status" value="1"/>
</dbReference>
<organism evidence="8 9">
    <name type="scientific">Pseudopithomyces chartarum</name>
    <dbReference type="NCBI Taxonomy" id="1892770"/>
    <lineage>
        <taxon>Eukaryota</taxon>
        <taxon>Fungi</taxon>
        <taxon>Dikarya</taxon>
        <taxon>Ascomycota</taxon>
        <taxon>Pezizomycotina</taxon>
        <taxon>Dothideomycetes</taxon>
        <taxon>Pleosporomycetidae</taxon>
        <taxon>Pleosporales</taxon>
        <taxon>Massarineae</taxon>
        <taxon>Didymosphaeriaceae</taxon>
        <taxon>Pseudopithomyces</taxon>
    </lineage>
</organism>
<dbReference type="PANTHER" id="PTHR33048">
    <property type="entry name" value="PTH11-LIKE INTEGRAL MEMBRANE PROTEIN (AFU_ORTHOLOGUE AFUA_5G11245)"/>
    <property type="match status" value="1"/>
</dbReference>
<feature type="transmembrane region" description="Helical" evidence="6">
    <location>
        <begin position="42"/>
        <end position="62"/>
    </location>
</feature>
<protein>
    <recommendedName>
        <fullName evidence="7">Rhodopsin domain-containing protein</fullName>
    </recommendedName>
</protein>
<dbReference type="PANTHER" id="PTHR33048:SF47">
    <property type="entry name" value="INTEGRAL MEMBRANE PROTEIN-RELATED"/>
    <property type="match status" value="1"/>
</dbReference>
<keyword evidence="2 6" id="KW-0812">Transmembrane</keyword>
<evidence type="ECO:0000259" key="7">
    <source>
        <dbReference type="Pfam" id="PF20684"/>
    </source>
</evidence>
<dbReference type="AlphaFoldDB" id="A0AAN6M5Y6"/>
<sequence length="299" mass="33729">MAIATTALSHVTYEVTQIGAGKKKFPPNVRTITLQFTRLFNIVPMLLYAGLWSIKLAFLLFFRRLGVRTIPRLHRWWLAVFFTCLITFLICFAILPYKCCFTTFEVVISPECKTQGLSFVSMKVNCALDVLTDSLITTIPFMILRKTHLPIRQRTVLSIVFSLVIITMVFAVIRATLTTSGVREQIDPTWMYMWSSIELNIAIVVACVAPYRTYFLRPRTEPPAHMERELNIVEEIDGHGDSGTRVAPWPDEGDNGKCFNAVNAERPTLGVLPGDSGNWSEIAALHVLPKKDEESQANS</sequence>
<dbReference type="GO" id="GO:0016020">
    <property type="term" value="C:membrane"/>
    <property type="evidence" value="ECO:0007669"/>
    <property type="project" value="UniProtKB-SubCell"/>
</dbReference>
<dbReference type="Proteomes" id="UP001280581">
    <property type="component" value="Unassembled WGS sequence"/>
</dbReference>
<dbReference type="InterPro" id="IPR049326">
    <property type="entry name" value="Rhodopsin_dom_fungi"/>
</dbReference>
<evidence type="ECO:0000313" key="8">
    <source>
        <dbReference type="EMBL" id="KAK3214832.1"/>
    </source>
</evidence>
<evidence type="ECO:0000313" key="9">
    <source>
        <dbReference type="Proteomes" id="UP001280581"/>
    </source>
</evidence>
<feature type="transmembrane region" description="Helical" evidence="6">
    <location>
        <begin position="156"/>
        <end position="177"/>
    </location>
</feature>
<evidence type="ECO:0000256" key="4">
    <source>
        <dbReference type="ARBA" id="ARBA00023136"/>
    </source>
</evidence>
<evidence type="ECO:0000256" key="6">
    <source>
        <dbReference type="SAM" id="Phobius"/>
    </source>
</evidence>
<dbReference type="InterPro" id="IPR052337">
    <property type="entry name" value="SAT4-like"/>
</dbReference>
<feature type="transmembrane region" description="Helical" evidence="6">
    <location>
        <begin position="189"/>
        <end position="211"/>
    </location>
</feature>
<evidence type="ECO:0000256" key="5">
    <source>
        <dbReference type="ARBA" id="ARBA00038359"/>
    </source>
</evidence>